<accession>A0A932CNQ2</accession>
<comment type="caution">
    <text evidence="6">The sequence shown here is derived from an EMBL/GenBank/DDBJ whole genome shotgun (WGS) entry which is preliminary data.</text>
</comment>
<sequence length="483" mass="53785">MVDPCEERLIALRQRMRTPLEELRRRVRQSPFGPRGQEVLQKTLDHESLGLVGFSQYEAPPVIASAQGASVVDIDGKEYIDLLAGFGVSNLGHCHPKVVAALTGQAGQLIHYFDYPSEQRAHLAERLCRLSPGDFPKRVAFTVTGSDAVEMAIRAARWYTGGQFIITAYGDYHGTQIGTMALTGKARMWAYYYPVPPSDTGVIRIPFAYCYRCPFEKTHPACDLYCARHLEWLLESKEACFRNPGNDASHIAAMVIEPMQSSAGYIIPPDGFLQRLKALCDRYSILFIADEIQAGMGRTGKMWAVEHYGVVPDLITIAKGIGGGLPLSATIGRAELFEAWAPGAHVSTFAGNHLACQVANAVLDVFQEERIVEQARINGDYFLEGLRELESACRLVGDVNGKGLYLGIELVNDRRTREPAERAAAFIHRECLREGVLLQRSGYYANRLTLIPPLVIRREQIDSVLDIFRRLFARAEREFYTGA</sequence>
<evidence type="ECO:0000256" key="4">
    <source>
        <dbReference type="ARBA" id="ARBA00022898"/>
    </source>
</evidence>
<dbReference type="EMBL" id="JACPRF010000188">
    <property type="protein sequence ID" value="MBI2876451.1"/>
    <property type="molecule type" value="Genomic_DNA"/>
</dbReference>
<evidence type="ECO:0000256" key="1">
    <source>
        <dbReference type="ARBA" id="ARBA00001933"/>
    </source>
</evidence>
<dbReference type="PANTHER" id="PTHR11986:SF58">
    <property type="entry name" value="LEUCINE_METHIONINE RACEMASE"/>
    <property type="match status" value="1"/>
</dbReference>
<dbReference type="InterPro" id="IPR015424">
    <property type="entry name" value="PyrdxlP-dep_Trfase"/>
</dbReference>
<dbReference type="GO" id="GO:0042802">
    <property type="term" value="F:identical protein binding"/>
    <property type="evidence" value="ECO:0007669"/>
    <property type="project" value="TreeGrafter"/>
</dbReference>
<dbReference type="GO" id="GO:0030170">
    <property type="term" value="F:pyridoxal phosphate binding"/>
    <property type="evidence" value="ECO:0007669"/>
    <property type="project" value="InterPro"/>
</dbReference>
<dbReference type="PIRSF" id="PIRSF000521">
    <property type="entry name" value="Transaminase_4ab_Lys_Orn"/>
    <property type="match status" value="1"/>
</dbReference>
<keyword evidence="4 5" id="KW-0663">Pyridoxal phosphate</keyword>
<dbReference type="PANTHER" id="PTHR11986">
    <property type="entry name" value="AMINOTRANSFERASE CLASS III"/>
    <property type="match status" value="1"/>
</dbReference>
<dbReference type="Gene3D" id="3.40.640.10">
    <property type="entry name" value="Type I PLP-dependent aspartate aminotransferase-like (Major domain)"/>
    <property type="match status" value="1"/>
</dbReference>
<comment type="similarity">
    <text evidence="2 5">Belongs to the class-III pyridoxal-phosphate-dependent aminotransferase family.</text>
</comment>
<proteinExistence type="inferred from homology"/>
<name>A0A932CNQ2_UNCTE</name>
<evidence type="ECO:0000256" key="3">
    <source>
        <dbReference type="ARBA" id="ARBA00022576"/>
    </source>
</evidence>
<organism evidence="6 7">
    <name type="scientific">Tectimicrobiota bacterium</name>
    <dbReference type="NCBI Taxonomy" id="2528274"/>
    <lineage>
        <taxon>Bacteria</taxon>
        <taxon>Pseudomonadati</taxon>
        <taxon>Nitrospinota/Tectimicrobiota group</taxon>
        <taxon>Candidatus Tectimicrobiota</taxon>
    </lineage>
</organism>
<dbReference type="InterPro" id="IPR015421">
    <property type="entry name" value="PyrdxlP-dep_Trfase_major"/>
</dbReference>
<dbReference type="InterPro" id="IPR015422">
    <property type="entry name" value="PyrdxlP-dep_Trfase_small"/>
</dbReference>
<dbReference type="InterPro" id="IPR049704">
    <property type="entry name" value="Aminotrans_3_PPA_site"/>
</dbReference>
<dbReference type="AlphaFoldDB" id="A0A932CNQ2"/>
<evidence type="ECO:0000313" key="6">
    <source>
        <dbReference type="EMBL" id="MBI2876451.1"/>
    </source>
</evidence>
<evidence type="ECO:0000313" key="7">
    <source>
        <dbReference type="Proteomes" id="UP000769766"/>
    </source>
</evidence>
<dbReference type="Gene3D" id="3.90.1150.10">
    <property type="entry name" value="Aspartate Aminotransferase, domain 1"/>
    <property type="match status" value="1"/>
</dbReference>
<dbReference type="Pfam" id="PF00202">
    <property type="entry name" value="Aminotran_3"/>
    <property type="match status" value="1"/>
</dbReference>
<dbReference type="CDD" id="cd00610">
    <property type="entry name" value="OAT_like"/>
    <property type="match status" value="1"/>
</dbReference>
<dbReference type="Proteomes" id="UP000769766">
    <property type="component" value="Unassembled WGS sequence"/>
</dbReference>
<dbReference type="PROSITE" id="PS00600">
    <property type="entry name" value="AA_TRANSFER_CLASS_3"/>
    <property type="match status" value="1"/>
</dbReference>
<dbReference type="GO" id="GO:0008483">
    <property type="term" value="F:transaminase activity"/>
    <property type="evidence" value="ECO:0007669"/>
    <property type="project" value="UniProtKB-KW"/>
</dbReference>
<keyword evidence="3 6" id="KW-0808">Transferase</keyword>
<reference evidence="6" key="1">
    <citation type="submission" date="2020-07" db="EMBL/GenBank/DDBJ databases">
        <title>Huge and variable diversity of episymbiotic CPR bacteria and DPANN archaea in groundwater ecosystems.</title>
        <authorList>
            <person name="He C.Y."/>
            <person name="Keren R."/>
            <person name="Whittaker M."/>
            <person name="Farag I.F."/>
            <person name="Doudna J."/>
            <person name="Cate J.H.D."/>
            <person name="Banfield J.F."/>
        </authorList>
    </citation>
    <scope>NUCLEOTIDE SEQUENCE</scope>
    <source>
        <strain evidence="6">NC_groundwater_672_Ag_B-0.1um_62_36</strain>
    </source>
</reference>
<protein>
    <submittedName>
        <fullName evidence="6">Aspartate aminotransferase family protein</fullName>
    </submittedName>
</protein>
<gene>
    <name evidence="6" type="ORF">HYY20_06180</name>
</gene>
<keyword evidence="3 6" id="KW-0032">Aminotransferase</keyword>
<dbReference type="InterPro" id="IPR050103">
    <property type="entry name" value="Class-III_PLP-dep_AT"/>
</dbReference>
<comment type="cofactor">
    <cofactor evidence="1">
        <name>pyridoxal 5'-phosphate</name>
        <dbReference type="ChEBI" id="CHEBI:597326"/>
    </cofactor>
</comment>
<dbReference type="SUPFAM" id="SSF53383">
    <property type="entry name" value="PLP-dependent transferases"/>
    <property type="match status" value="1"/>
</dbReference>
<evidence type="ECO:0000256" key="2">
    <source>
        <dbReference type="ARBA" id="ARBA00008954"/>
    </source>
</evidence>
<evidence type="ECO:0000256" key="5">
    <source>
        <dbReference type="RuleBase" id="RU003560"/>
    </source>
</evidence>
<dbReference type="InterPro" id="IPR005814">
    <property type="entry name" value="Aminotrans_3"/>
</dbReference>